<gene>
    <name evidence="2" type="primary">Contig16834.g17936</name>
    <name evidence="2" type="ORF">STYLEM_4944</name>
</gene>
<name>A0A078A369_STYLE</name>
<dbReference type="Proteomes" id="UP000039865">
    <property type="component" value="Unassembled WGS sequence"/>
</dbReference>
<reference evidence="2 3" key="1">
    <citation type="submission" date="2014-06" db="EMBL/GenBank/DDBJ databases">
        <authorList>
            <person name="Swart Estienne"/>
        </authorList>
    </citation>
    <scope>NUCLEOTIDE SEQUENCE [LARGE SCALE GENOMIC DNA]</scope>
    <source>
        <strain evidence="2 3">130c</strain>
    </source>
</reference>
<evidence type="ECO:0000256" key="1">
    <source>
        <dbReference type="SAM" id="MobiDB-lite"/>
    </source>
</evidence>
<feature type="compositionally biased region" description="Polar residues" evidence="1">
    <location>
        <begin position="81"/>
        <end position="105"/>
    </location>
</feature>
<evidence type="ECO:0000313" key="3">
    <source>
        <dbReference type="Proteomes" id="UP000039865"/>
    </source>
</evidence>
<dbReference type="InParanoid" id="A0A078A369"/>
<dbReference type="AlphaFoldDB" id="A0A078A369"/>
<evidence type="ECO:0000313" key="2">
    <source>
        <dbReference type="EMBL" id="CDW75948.1"/>
    </source>
</evidence>
<keyword evidence="3" id="KW-1185">Reference proteome</keyword>
<accession>A0A078A369</accession>
<feature type="region of interest" description="Disordered" evidence="1">
    <location>
        <begin position="81"/>
        <end position="111"/>
    </location>
</feature>
<protein>
    <recommendedName>
        <fullName evidence="4">ELM2 domain-containing protein</fullName>
    </recommendedName>
</protein>
<dbReference type="EMBL" id="CCKQ01004796">
    <property type="protein sequence ID" value="CDW75948.1"/>
    <property type="molecule type" value="Genomic_DNA"/>
</dbReference>
<sequence length="307" mass="36898">MTTTSNSNSIQIPLKSNYQEHQPLNNNYQSSVNFNQFNAYYNNQNEFEQLLLTANKKQFCNILQTQFYYEGINDLQYSQYTQDSTPKNQNNKSQSAAAFNKQKQVSKLKDSLQDPEEQRLIQQKLEDQQRQLQDADMFEINEQEQYFEQFRDSNQKKPKIGQNYQVHDIPLITDIQDFEYLQYKEQRMIDQCHVCWDPSKISEEALKEYLKNIELIWPHDIYHYQEESALLYLLLKNYDVQLALTSILYNHDELVKLLMIIKRKKKREGFLTNKLVKQTNKLQSNSRVLRDRKNYQSEDSQDKEYFQ</sequence>
<organism evidence="2 3">
    <name type="scientific">Stylonychia lemnae</name>
    <name type="common">Ciliate</name>
    <dbReference type="NCBI Taxonomy" id="5949"/>
    <lineage>
        <taxon>Eukaryota</taxon>
        <taxon>Sar</taxon>
        <taxon>Alveolata</taxon>
        <taxon>Ciliophora</taxon>
        <taxon>Intramacronucleata</taxon>
        <taxon>Spirotrichea</taxon>
        <taxon>Stichotrichia</taxon>
        <taxon>Sporadotrichida</taxon>
        <taxon>Oxytrichidae</taxon>
        <taxon>Stylonychinae</taxon>
        <taxon>Stylonychia</taxon>
    </lineage>
</organism>
<evidence type="ECO:0008006" key="4">
    <source>
        <dbReference type="Google" id="ProtNLM"/>
    </source>
</evidence>
<proteinExistence type="predicted"/>